<dbReference type="Proteomes" id="UP001497480">
    <property type="component" value="Unassembled WGS sequence"/>
</dbReference>
<proteinExistence type="predicted"/>
<keyword evidence="3" id="KW-1185">Reference proteome</keyword>
<evidence type="ECO:0000313" key="2">
    <source>
        <dbReference type="EMBL" id="CAL0311062.1"/>
    </source>
</evidence>
<reference evidence="2 3" key="1">
    <citation type="submission" date="2024-03" db="EMBL/GenBank/DDBJ databases">
        <authorList>
            <person name="Martinez-Hernandez J."/>
        </authorList>
    </citation>
    <scope>NUCLEOTIDE SEQUENCE [LARGE SCALE GENOMIC DNA]</scope>
</reference>
<gene>
    <name evidence="2" type="ORF">LLUT_LOCUS12122</name>
</gene>
<comment type="caution">
    <text evidence="2">The sequence shown here is derived from an EMBL/GenBank/DDBJ whole genome shotgun (WGS) entry which is preliminary data.</text>
</comment>
<evidence type="ECO:0000313" key="3">
    <source>
        <dbReference type="Proteomes" id="UP001497480"/>
    </source>
</evidence>
<sequence length="144" mass="16037">METNPKEMKRWKETISLHGQAPPSPTMSMVGVSIAIAEPQPADPAAVRRGETILLVAHLTQTENAITEDIRVAGCARRTRWLELEPQQPSPRAATPTPQRLSPSPSSKPRLGEDAHHFHHHEEQPPSLQCPFFVVGSVWSFRIQ</sequence>
<feature type="region of interest" description="Disordered" evidence="1">
    <location>
        <begin position="82"/>
        <end position="125"/>
    </location>
</feature>
<feature type="compositionally biased region" description="Basic and acidic residues" evidence="1">
    <location>
        <begin position="110"/>
        <end position="124"/>
    </location>
</feature>
<dbReference type="EMBL" id="CAXHTB010000008">
    <property type="protein sequence ID" value="CAL0311062.1"/>
    <property type="molecule type" value="Genomic_DNA"/>
</dbReference>
<name>A0AAV1WPR4_LUPLU</name>
<evidence type="ECO:0000256" key="1">
    <source>
        <dbReference type="SAM" id="MobiDB-lite"/>
    </source>
</evidence>
<organism evidence="2 3">
    <name type="scientific">Lupinus luteus</name>
    <name type="common">European yellow lupine</name>
    <dbReference type="NCBI Taxonomy" id="3873"/>
    <lineage>
        <taxon>Eukaryota</taxon>
        <taxon>Viridiplantae</taxon>
        <taxon>Streptophyta</taxon>
        <taxon>Embryophyta</taxon>
        <taxon>Tracheophyta</taxon>
        <taxon>Spermatophyta</taxon>
        <taxon>Magnoliopsida</taxon>
        <taxon>eudicotyledons</taxon>
        <taxon>Gunneridae</taxon>
        <taxon>Pentapetalae</taxon>
        <taxon>rosids</taxon>
        <taxon>fabids</taxon>
        <taxon>Fabales</taxon>
        <taxon>Fabaceae</taxon>
        <taxon>Papilionoideae</taxon>
        <taxon>50 kb inversion clade</taxon>
        <taxon>genistoids sensu lato</taxon>
        <taxon>core genistoids</taxon>
        <taxon>Genisteae</taxon>
        <taxon>Lupinus</taxon>
    </lineage>
</organism>
<protein>
    <submittedName>
        <fullName evidence="2">Uncharacterized protein</fullName>
    </submittedName>
</protein>
<dbReference type="AlphaFoldDB" id="A0AAV1WPR4"/>
<accession>A0AAV1WPR4</accession>